<keyword evidence="2" id="KW-1185">Reference proteome</keyword>
<dbReference type="AlphaFoldDB" id="Q2SFV4"/>
<protein>
    <submittedName>
        <fullName evidence="1">Uncharacterized protein</fullName>
    </submittedName>
</protein>
<organism evidence="1 2">
    <name type="scientific">Hahella chejuensis (strain KCTC 2396)</name>
    <dbReference type="NCBI Taxonomy" id="349521"/>
    <lineage>
        <taxon>Bacteria</taxon>
        <taxon>Pseudomonadati</taxon>
        <taxon>Pseudomonadota</taxon>
        <taxon>Gammaproteobacteria</taxon>
        <taxon>Oceanospirillales</taxon>
        <taxon>Hahellaceae</taxon>
        <taxon>Hahella</taxon>
    </lineage>
</organism>
<evidence type="ECO:0000313" key="2">
    <source>
        <dbReference type="Proteomes" id="UP000000238"/>
    </source>
</evidence>
<evidence type="ECO:0000313" key="1">
    <source>
        <dbReference type="EMBL" id="ABC30470.1"/>
    </source>
</evidence>
<dbReference type="KEGG" id="hch:HCH_03736"/>
<dbReference type="EMBL" id="CP000155">
    <property type="protein sequence ID" value="ABC30470.1"/>
    <property type="molecule type" value="Genomic_DNA"/>
</dbReference>
<reference evidence="1 2" key="1">
    <citation type="journal article" date="2005" name="Nucleic Acids Res.">
        <title>Genomic blueprint of Hahella chejuensis, a marine microbe producing an algicidal agent.</title>
        <authorList>
            <person name="Jeong H."/>
            <person name="Yim J.H."/>
            <person name="Lee C."/>
            <person name="Choi S.-H."/>
            <person name="Park Y.K."/>
            <person name="Yoon S.H."/>
            <person name="Hur C.-G."/>
            <person name="Kang H.-Y."/>
            <person name="Kim D."/>
            <person name="Lee H.H."/>
            <person name="Park K.H."/>
            <person name="Park S.-H."/>
            <person name="Park H.-S."/>
            <person name="Lee H.K."/>
            <person name="Oh T.K."/>
            <person name="Kim J.F."/>
        </authorList>
    </citation>
    <scope>NUCLEOTIDE SEQUENCE [LARGE SCALE GENOMIC DNA]</scope>
    <source>
        <strain evidence="1 2">KCTC 2396</strain>
    </source>
</reference>
<accession>Q2SFV4</accession>
<proteinExistence type="predicted"/>
<gene>
    <name evidence="1" type="ordered locus">HCH_03736</name>
</gene>
<sequence length="33" mass="3719">MFAVCAKPIRMNADFTQKLLRVLFHLGANLNGK</sequence>
<name>Q2SFV4_HAHCH</name>
<dbReference type="HOGENOM" id="CLU_3382135_0_0_6"/>
<dbReference type="Proteomes" id="UP000000238">
    <property type="component" value="Chromosome"/>
</dbReference>